<sequence length="149" mass="15719">MATLCLPFADVFPDVDEAHDPCVVRLVATLEAHDGVVLAHVVTGIAGTPVRLCVHHDPAVAPADDVRDTVCVLSESQRTHFGHVHARVADAAAACAAAERTRRVSGVRGVETTDDGTLHVEYNRDRTTEAAVRAAIEEVVTDLPGPADA</sequence>
<dbReference type="RefSeq" id="WP_095512550.1">
    <property type="nucleotide sequence ID" value="NZ_MQWD01000005.1"/>
</dbReference>
<reference evidence="1 2" key="1">
    <citation type="submission" date="2016-11" db="EMBL/GenBank/DDBJ databases">
        <title>Study of marine rhodopsin-containing bacteria.</title>
        <authorList>
            <person name="Yoshizawa S."/>
            <person name="Kumagai Y."/>
            <person name="Kogure K."/>
        </authorList>
    </citation>
    <scope>NUCLEOTIDE SEQUENCE [LARGE SCALE GENOMIC DNA]</scope>
    <source>
        <strain evidence="1 2">SAORIC-28</strain>
    </source>
</reference>
<dbReference type="AlphaFoldDB" id="A0A271IV42"/>
<accession>A0A271IV42</accession>
<evidence type="ECO:0000313" key="1">
    <source>
        <dbReference type="EMBL" id="PAP74585.1"/>
    </source>
</evidence>
<dbReference type="Proteomes" id="UP000216339">
    <property type="component" value="Unassembled WGS sequence"/>
</dbReference>
<gene>
    <name evidence="1" type="ORF">BSZ37_20625</name>
</gene>
<dbReference type="Gene3D" id="3.30.70.100">
    <property type="match status" value="2"/>
</dbReference>
<name>A0A271IV42_9BACT</name>
<protein>
    <recommendedName>
        <fullName evidence="3">HMA domain-containing protein</fullName>
    </recommendedName>
</protein>
<evidence type="ECO:0008006" key="3">
    <source>
        <dbReference type="Google" id="ProtNLM"/>
    </source>
</evidence>
<dbReference type="EMBL" id="MQWD01000005">
    <property type="protein sequence ID" value="PAP74585.1"/>
    <property type="molecule type" value="Genomic_DNA"/>
</dbReference>
<comment type="caution">
    <text evidence="1">The sequence shown here is derived from an EMBL/GenBank/DDBJ whole genome shotgun (WGS) entry which is preliminary data.</text>
</comment>
<organism evidence="1 2">
    <name type="scientific">Rubrivirga marina</name>
    <dbReference type="NCBI Taxonomy" id="1196024"/>
    <lineage>
        <taxon>Bacteria</taxon>
        <taxon>Pseudomonadati</taxon>
        <taxon>Rhodothermota</taxon>
        <taxon>Rhodothermia</taxon>
        <taxon>Rhodothermales</taxon>
        <taxon>Rubricoccaceae</taxon>
        <taxon>Rubrivirga</taxon>
    </lineage>
</organism>
<keyword evidence="2" id="KW-1185">Reference proteome</keyword>
<proteinExistence type="predicted"/>
<evidence type="ECO:0000313" key="2">
    <source>
        <dbReference type="Proteomes" id="UP000216339"/>
    </source>
</evidence>